<name>A0ABP3JNS5_9BACI</name>
<dbReference type="NCBIfam" id="NF010193">
    <property type="entry name" value="PRK13672.1"/>
    <property type="match status" value="1"/>
</dbReference>
<dbReference type="SUPFAM" id="SSF140652">
    <property type="entry name" value="YozE-like"/>
    <property type="match status" value="1"/>
</dbReference>
<feature type="domain" description="YozE SAM-like" evidence="1">
    <location>
        <begin position="3"/>
        <end position="70"/>
    </location>
</feature>
<dbReference type="InterPro" id="IPR023089">
    <property type="entry name" value="YozE_SAM-like"/>
</dbReference>
<comment type="caution">
    <text evidence="2">The sequence shown here is derived from an EMBL/GenBank/DDBJ whole genome shotgun (WGS) entry which is preliminary data.</text>
</comment>
<dbReference type="EMBL" id="BAAACZ010000009">
    <property type="protein sequence ID" value="GAA0459301.1"/>
    <property type="molecule type" value="Genomic_DNA"/>
</dbReference>
<dbReference type="Pfam" id="PF06855">
    <property type="entry name" value="YozE_SAM_like"/>
    <property type="match status" value="1"/>
</dbReference>
<organism evidence="2 3">
    <name type="scientific">Alkalibacillus silvisoli</name>
    <dbReference type="NCBI Taxonomy" id="392823"/>
    <lineage>
        <taxon>Bacteria</taxon>
        <taxon>Bacillati</taxon>
        <taxon>Bacillota</taxon>
        <taxon>Bacilli</taxon>
        <taxon>Bacillales</taxon>
        <taxon>Bacillaceae</taxon>
        <taxon>Alkalibacillus</taxon>
    </lineage>
</organism>
<dbReference type="InterPro" id="IPR036806">
    <property type="entry name" value="YozE_SAM-like_sf"/>
</dbReference>
<evidence type="ECO:0000259" key="1">
    <source>
        <dbReference type="Pfam" id="PF06855"/>
    </source>
</evidence>
<evidence type="ECO:0000313" key="2">
    <source>
        <dbReference type="EMBL" id="GAA0459301.1"/>
    </source>
</evidence>
<proteinExistence type="predicted"/>
<keyword evidence="3" id="KW-1185">Reference proteome</keyword>
<sequence>MKTFYHFAMQFRGIESKSDERKQLAEWMFRDHDFPKQSTNYDDITRYLEMNSPFPGALKAFDALWDEFLES</sequence>
<evidence type="ECO:0000313" key="3">
    <source>
        <dbReference type="Proteomes" id="UP001500740"/>
    </source>
</evidence>
<dbReference type="RefSeq" id="WP_343782587.1">
    <property type="nucleotide sequence ID" value="NZ_BAAACZ010000009.1"/>
</dbReference>
<gene>
    <name evidence="2" type="ORF">GCM10008935_13210</name>
</gene>
<accession>A0ABP3JNS5</accession>
<dbReference type="Proteomes" id="UP001500740">
    <property type="component" value="Unassembled WGS sequence"/>
</dbReference>
<protein>
    <submittedName>
        <fullName evidence="2">YozE family protein</fullName>
    </submittedName>
</protein>
<reference evidence="3" key="1">
    <citation type="journal article" date="2019" name="Int. J. Syst. Evol. Microbiol.">
        <title>The Global Catalogue of Microorganisms (GCM) 10K type strain sequencing project: providing services to taxonomists for standard genome sequencing and annotation.</title>
        <authorList>
            <consortium name="The Broad Institute Genomics Platform"/>
            <consortium name="The Broad Institute Genome Sequencing Center for Infectious Disease"/>
            <person name="Wu L."/>
            <person name="Ma J."/>
        </authorList>
    </citation>
    <scope>NUCLEOTIDE SEQUENCE [LARGE SCALE GENOMIC DNA]</scope>
    <source>
        <strain evidence="3">JCM 14193</strain>
    </source>
</reference>
<dbReference type="Gene3D" id="1.10.150.260">
    <property type="entry name" value="YozE SAM-like"/>
    <property type="match status" value="1"/>
</dbReference>